<name>A0A914HBG1_GLORO</name>
<dbReference type="WBParaSite" id="Gr19_v10_g15531.t1">
    <property type="protein sequence ID" value="Gr19_v10_g15531.t1"/>
    <property type="gene ID" value="Gr19_v10_g15531"/>
</dbReference>
<accession>A0A914HBG1</accession>
<evidence type="ECO:0000313" key="1">
    <source>
        <dbReference type="Proteomes" id="UP000887572"/>
    </source>
</evidence>
<dbReference type="Proteomes" id="UP000887572">
    <property type="component" value="Unplaced"/>
</dbReference>
<dbReference type="WBParaSite" id="Gr19_v10_g15535.t1">
    <property type="protein sequence ID" value="Gr19_v10_g15535.t1"/>
    <property type="gene ID" value="Gr19_v10_g15535"/>
</dbReference>
<sequence>MVANGPHRAHNVCGVLMGSFVITAPADDSLRRDLALLPWRAISEIDKCAAMRENSQRQTNSDAFHGRSANFMGSCATLLPLTGRSACMRR</sequence>
<dbReference type="AlphaFoldDB" id="A0A914HBG1"/>
<proteinExistence type="predicted"/>
<organism evidence="1 3">
    <name type="scientific">Globodera rostochiensis</name>
    <name type="common">Golden nematode worm</name>
    <name type="synonym">Heterodera rostochiensis</name>
    <dbReference type="NCBI Taxonomy" id="31243"/>
    <lineage>
        <taxon>Eukaryota</taxon>
        <taxon>Metazoa</taxon>
        <taxon>Ecdysozoa</taxon>
        <taxon>Nematoda</taxon>
        <taxon>Chromadorea</taxon>
        <taxon>Rhabditida</taxon>
        <taxon>Tylenchina</taxon>
        <taxon>Tylenchomorpha</taxon>
        <taxon>Tylenchoidea</taxon>
        <taxon>Heteroderidae</taxon>
        <taxon>Heteroderinae</taxon>
        <taxon>Globodera</taxon>
    </lineage>
</organism>
<reference evidence="2 3" key="1">
    <citation type="submission" date="2022-11" db="UniProtKB">
        <authorList>
            <consortium name="WormBaseParasite"/>
        </authorList>
    </citation>
    <scope>IDENTIFICATION</scope>
</reference>
<protein>
    <submittedName>
        <fullName evidence="2 3">Uncharacterized protein</fullName>
    </submittedName>
</protein>
<keyword evidence="1" id="KW-1185">Reference proteome</keyword>
<evidence type="ECO:0000313" key="3">
    <source>
        <dbReference type="WBParaSite" id="Gr19_v10_g15535.t1"/>
    </source>
</evidence>
<evidence type="ECO:0000313" key="2">
    <source>
        <dbReference type="WBParaSite" id="Gr19_v10_g15531.t1"/>
    </source>
</evidence>